<dbReference type="PRINTS" id="PR00405">
    <property type="entry name" value="REVINTRACTNG"/>
</dbReference>
<dbReference type="OrthoDB" id="983479at2759"/>
<feature type="compositionally biased region" description="Basic and acidic residues" evidence="6">
    <location>
        <begin position="398"/>
        <end position="408"/>
    </location>
</feature>
<keyword evidence="9" id="KW-1185">Reference proteome</keyword>
<dbReference type="GO" id="GO:0032012">
    <property type="term" value="P:regulation of ARF protein signal transduction"/>
    <property type="evidence" value="ECO:0007669"/>
    <property type="project" value="TreeGrafter"/>
</dbReference>
<evidence type="ECO:0000256" key="5">
    <source>
        <dbReference type="PROSITE-ProRule" id="PRU00288"/>
    </source>
</evidence>
<organism evidence="8 9">
    <name type="scientific">Exophiala mesophila</name>
    <name type="common">Black yeast-like fungus</name>
    <dbReference type="NCBI Taxonomy" id="212818"/>
    <lineage>
        <taxon>Eukaryota</taxon>
        <taxon>Fungi</taxon>
        <taxon>Dikarya</taxon>
        <taxon>Ascomycota</taxon>
        <taxon>Pezizomycotina</taxon>
        <taxon>Eurotiomycetes</taxon>
        <taxon>Chaetothyriomycetidae</taxon>
        <taxon>Chaetothyriales</taxon>
        <taxon>Herpotrichiellaceae</taxon>
        <taxon>Exophiala</taxon>
    </lineage>
</organism>
<feature type="region of interest" description="Disordered" evidence="6">
    <location>
        <begin position="139"/>
        <end position="266"/>
    </location>
</feature>
<dbReference type="CDD" id="cd08830">
    <property type="entry name" value="ArfGap_ArfGap1"/>
    <property type="match status" value="1"/>
</dbReference>
<feature type="compositionally biased region" description="Low complexity" evidence="6">
    <location>
        <begin position="368"/>
        <end position="381"/>
    </location>
</feature>
<feature type="compositionally biased region" description="Polar residues" evidence="6">
    <location>
        <begin position="180"/>
        <end position="193"/>
    </location>
</feature>
<sequence>MASKAMWEVDPETRTKLAQLGKKEGAGNDKCCDCGAPSPQWASPKFSTFICLQCAGVHRGLGVHVSFVRSISMDAFKQAEILRMQYGGNRAWQDFYNSHAAIPFDEATIKERYDGDIGEEWKERLSAKVEDREFDQAAFEKEREETKKRIAEKAAAQTQGTSGSRSATPSGTGRNAIGPRSTSAMGNGSRTQSPAPPGAKGGRITAEQKSQNEAYFSRMGEANASRPDNLPPSQGGKYAGFGSAPPEPSQGSGGLPTADEFSQNPIGALTKGFGWFSATVSKQAKAVNDSYIQPTAKNIASTDFAAQARNAALAAGQGIQTGAKGAADQFNRFVEGQDEQAAKSAARRTKVEPEKKDFWDSFGVPDESSSASKPSSSIGTSAMKKMNHVQANPPLKNKNKEDGWGDDW</sequence>
<dbReference type="SMART" id="SM00105">
    <property type="entry name" value="ArfGap"/>
    <property type="match status" value="1"/>
</dbReference>
<evidence type="ECO:0000259" key="7">
    <source>
        <dbReference type="PROSITE" id="PS50115"/>
    </source>
</evidence>
<dbReference type="PANTHER" id="PTHR46395">
    <property type="entry name" value="ADP-RIBOSYLATION FACTOR GTPASE-ACTIVATING PROTEIN 1"/>
    <property type="match status" value="1"/>
</dbReference>
<dbReference type="RefSeq" id="XP_016223195.1">
    <property type="nucleotide sequence ID" value="XM_016370902.1"/>
</dbReference>
<dbReference type="OMA" id="MSKLWEV"/>
<keyword evidence="2" id="KW-0479">Metal-binding</keyword>
<dbReference type="GO" id="GO:0000139">
    <property type="term" value="C:Golgi membrane"/>
    <property type="evidence" value="ECO:0007669"/>
    <property type="project" value="TreeGrafter"/>
</dbReference>
<dbReference type="PANTHER" id="PTHR46395:SF1">
    <property type="entry name" value="ADP-RIBOSYLATION FACTOR GTPASE-ACTIVATING PROTEIN 1"/>
    <property type="match status" value="1"/>
</dbReference>
<dbReference type="InterPro" id="IPR038508">
    <property type="entry name" value="ArfGAP_dom_sf"/>
</dbReference>
<dbReference type="GeneID" id="27323984"/>
<dbReference type="AlphaFoldDB" id="A0A0D1XTW9"/>
<keyword evidence="3 5" id="KW-0863">Zinc-finger</keyword>
<dbReference type="FunFam" id="1.10.220.150:FF:000014">
    <property type="entry name" value="ADP-ribosylation factor GTPase-activating protein"/>
    <property type="match status" value="1"/>
</dbReference>
<dbReference type="GO" id="GO:0005096">
    <property type="term" value="F:GTPase activator activity"/>
    <property type="evidence" value="ECO:0007669"/>
    <property type="project" value="UniProtKB-KW"/>
</dbReference>
<evidence type="ECO:0000256" key="2">
    <source>
        <dbReference type="ARBA" id="ARBA00022723"/>
    </source>
</evidence>
<dbReference type="Gene3D" id="1.10.220.150">
    <property type="entry name" value="Arf GTPase activating protein"/>
    <property type="match status" value="1"/>
</dbReference>
<dbReference type="GO" id="GO:0030100">
    <property type="term" value="P:regulation of endocytosis"/>
    <property type="evidence" value="ECO:0007669"/>
    <property type="project" value="TreeGrafter"/>
</dbReference>
<reference evidence="8 9" key="1">
    <citation type="submission" date="2015-01" db="EMBL/GenBank/DDBJ databases">
        <title>The Genome Sequence of Exophiala mesophila CBS40295.</title>
        <authorList>
            <consortium name="The Broad Institute Genomics Platform"/>
            <person name="Cuomo C."/>
            <person name="de Hoog S."/>
            <person name="Gorbushina A."/>
            <person name="Stielow B."/>
            <person name="Teixiera M."/>
            <person name="Abouelleil A."/>
            <person name="Chapman S.B."/>
            <person name="Priest M."/>
            <person name="Young S.K."/>
            <person name="Wortman J."/>
            <person name="Nusbaum C."/>
            <person name="Birren B."/>
        </authorList>
    </citation>
    <scope>NUCLEOTIDE SEQUENCE [LARGE SCALE GENOMIC DNA]</scope>
    <source>
        <strain evidence="8 9">CBS 40295</strain>
    </source>
</reference>
<feature type="compositionally biased region" description="Basic and acidic residues" evidence="6">
    <location>
        <begin position="139"/>
        <end position="152"/>
    </location>
</feature>
<protein>
    <recommendedName>
        <fullName evidence="7">Arf-GAP domain-containing protein</fullName>
    </recommendedName>
</protein>
<dbReference type="InterPro" id="IPR001164">
    <property type="entry name" value="ArfGAP_dom"/>
</dbReference>
<name>A0A0D1XTW9_EXOME</name>
<keyword evidence="1" id="KW-0343">GTPase activation</keyword>
<keyword evidence="4" id="KW-0862">Zinc</keyword>
<feature type="domain" description="Arf-GAP" evidence="7">
    <location>
        <begin position="14"/>
        <end position="134"/>
    </location>
</feature>
<accession>A0A0D1XTW9</accession>
<evidence type="ECO:0000256" key="4">
    <source>
        <dbReference type="ARBA" id="ARBA00022833"/>
    </source>
</evidence>
<evidence type="ECO:0000256" key="6">
    <source>
        <dbReference type="SAM" id="MobiDB-lite"/>
    </source>
</evidence>
<feature type="compositionally biased region" description="Basic and acidic residues" evidence="6">
    <location>
        <begin position="349"/>
        <end position="359"/>
    </location>
</feature>
<dbReference type="VEuPathDB" id="FungiDB:PV10_06139"/>
<evidence type="ECO:0000313" key="8">
    <source>
        <dbReference type="EMBL" id="KIV91621.1"/>
    </source>
</evidence>
<feature type="compositionally biased region" description="Polar residues" evidence="6">
    <location>
        <begin position="156"/>
        <end position="173"/>
    </location>
</feature>
<dbReference type="Proteomes" id="UP000054302">
    <property type="component" value="Unassembled WGS sequence"/>
</dbReference>
<dbReference type="HOGENOM" id="CLU_044516_2_0_1"/>
<dbReference type="SUPFAM" id="SSF57863">
    <property type="entry name" value="ArfGap/RecO-like zinc finger"/>
    <property type="match status" value="1"/>
</dbReference>
<feature type="region of interest" description="Disordered" evidence="6">
    <location>
        <begin position="335"/>
        <end position="408"/>
    </location>
</feature>
<evidence type="ECO:0000256" key="3">
    <source>
        <dbReference type="ARBA" id="ARBA00022771"/>
    </source>
</evidence>
<dbReference type="Pfam" id="PF01412">
    <property type="entry name" value="ArfGap"/>
    <property type="match status" value="1"/>
</dbReference>
<gene>
    <name evidence="8" type="ORF">PV10_06139</name>
</gene>
<proteinExistence type="predicted"/>
<dbReference type="PROSITE" id="PS50115">
    <property type="entry name" value="ARFGAP"/>
    <property type="match status" value="1"/>
</dbReference>
<evidence type="ECO:0000256" key="1">
    <source>
        <dbReference type="ARBA" id="ARBA00022468"/>
    </source>
</evidence>
<dbReference type="EMBL" id="KN847523">
    <property type="protein sequence ID" value="KIV91621.1"/>
    <property type="molecule type" value="Genomic_DNA"/>
</dbReference>
<dbReference type="InterPro" id="IPR037278">
    <property type="entry name" value="ARFGAP/RecO"/>
</dbReference>
<evidence type="ECO:0000313" key="9">
    <source>
        <dbReference type="Proteomes" id="UP000054302"/>
    </source>
</evidence>
<dbReference type="STRING" id="212818.A0A0D1XTW9"/>
<dbReference type="GO" id="GO:0008270">
    <property type="term" value="F:zinc ion binding"/>
    <property type="evidence" value="ECO:0007669"/>
    <property type="project" value="UniProtKB-KW"/>
</dbReference>